<dbReference type="GO" id="GO:0016740">
    <property type="term" value="F:transferase activity"/>
    <property type="evidence" value="ECO:0007669"/>
    <property type="project" value="UniProtKB-KW"/>
</dbReference>
<protein>
    <submittedName>
        <fullName evidence="1">Nucleoside 2-deoxyribosyltransferase</fullName>
    </submittedName>
</protein>
<dbReference type="GO" id="GO:0070694">
    <property type="term" value="F:5-hydroxymethyl-dUMP N-hydrolase activity"/>
    <property type="evidence" value="ECO:0007669"/>
    <property type="project" value="TreeGrafter"/>
</dbReference>
<sequence>MIKKIYIAGPLFNKHEQMYLEDIAKELEGNGYDCFLPHRDQTGIDESELKGTDMSQETKDKIFKNDFDALDAADLTVALITGQDIDSGTAAEIGHTYGQQKPVIAINANERRYRNLFVEGMLTVTVNNIDEIIPEIKKLS</sequence>
<dbReference type="GO" id="GO:0009159">
    <property type="term" value="P:deoxyribonucleoside monophosphate catabolic process"/>
    <property type="evidence" value="ECO:0007669"/>
    <property type="project" value="TreeGrafter"/>
</dbReference>
<dbReference type="EMBL" id="KC811116">
    <property type="protein sequence ID" value="AGQ18937.1"/>
    <property type="molecule type" value="Genomic_DNA"/>
</dbReference>
<reference evidence="1" key="1">
    <citation type="journal article" date="2013" name="Sci. Rep.">
        <title>Metagenomics uncovers a new group of low GC and ultra-small marine Actinobacteria.</title>
        <authorList>
            <person name="Ghai R."/>
            <person name="Mizuno C.M."/>
            <person name="Picazo A."/>
            <person name="Camacho A."/>
            <person name="Rodriguez-Valera F."/>
        </authorList>
    </citation>
    <scope>NUCLEOTIDE SEQUENCE</scope>
</reference>
<dbReference type="InterPro" id="IPR007710">
    <property type="entry name" value="Nucleoside_deoxyribTrfase"/>
</dbReference>
<name>S5DVH1_9ACTN</name>
<proteinExistence type="predicted"/>
<dbReference type="Gene3D" id="3.40.50.450">
    <property type="match status" value="1"/>
</dbReference>
<evidence type="ECO:0000313" key="1">
    <source>
        <dbReference type="EMBL" id="AGQ18937.1"/>
    </source>
</evidence>
<dbReference type="Pfam" id="PF05014">
    <property type="entry name" value="Nuc_deoxyrib_tr"/>
    <property type="match status" value="1"/>
</dbReference>
<dbReference type="AlphaFoldDB" id="S5DVH1"/>
<dbReference type="PANTHER" id="PTHR15364">
    <property type="entry name" value="2'-DEOXYNUCLEOSIDE 5'-PHOSPHATE N-HYDROLASE 1"/>
    <property type="match status" value="1"/>
</dbReference>
<dbReference type="SUPFAM" id="SSF52309">
    <property type="entry name" value="N-(deoxy)ribosyltransferase-like"/>
    <property type="match status" value="1"/>
</dbReference>
<dbReference type="InterPro" id="IPR051239">
    <property type="entry name" value="2'-dNMP_N-hydrolase"/>
</dbReference>
<organism evidence="1">
    <name type="scientific">Candidatus Actinomarina minuta</name>
    <dbReference type="NCBI Taxonomy" id="1389454"/>
    <lineage>
        <taxon>Bacteria</taxon>
        <taxon>Bacillati</taxon>
        <taxon>Actinomycetota</taxon>
        <taxon>Actinomycetes</taxon>
        <taxon>Candidatus Actinomarinidae</taxon>
        <taxon>Candidatus Actinomarinales</taxon>
        <taxon>Candidatus Actinomarineae</taxon>
        <taxon>Candidatus Actinomarinaceae</taxon>
        <taxon>Candidatus Actinomarina</taxon>
    </lineage>
</organism>
<accession>S5DVH1</accession>
<keyword evidence="1" id="KW-0808">Transferase</keyword>
<dbReference type="PANTHER" id="PTHR15364:SF0">
    <property type="entry name" value="2'-DEOXYNUCLEOSIDE 5'-PHOSPHATE N-HYDROLASE 1"/>
    <property type="match status" value="1"/>
</dbReference>